<accession>A0ABW4LBM1</accession>
<evidence type="ECO:0000313" key="4">
    <source>
        <dbReference type="Proteomes" id="UP001597347"/>
    </source>
</evidence>
<sequence length="443" mass="47924">MALTGRVPLLLLLGIVPEVLLGAAGVGWAVGTLIAWLLLVVLLIVIDLAVAPSPRRLRLERELPQAVRLGEPVEASLLVTNLGDRRMHGLLRDAWQPSAGAAPTRWRLDLPGGERRAFRATLTPVRRGERQAEHVTVRSLGPLGVAARQVVLTAPGAIRVLPPFRSRRHLPSRLARLRELDGRTLLQVRGQGTEFDSLREYVRGDDVRSIDWRATARNAALPGAGQRLMVRTWRPERDRRVVIVVDSGRTAAARIADEPRLDTAFESALLLTALATRAGDRVDLIVWDRRVRGRVHDAPPADVLHRMVDAMAPIEPELLETDWAGVPAQVRALTSQRALVVLLTPLEGAGSARSLLGMLPQLSTKHTVVIASVTDPAVQTMTTERPDLQSAYLAAAAERSLLEAGRSAAAAGRLGAQVVAAAPEDLPPALADRYLALKAAGRL</sequence>
<gene>
    <name evidence="3" type="ORF">ACFSBI_00855</name>
</gene>
<dbReference type="PANTHER" id="PTHR33608:SF3">
    <property type="entry name" value="SLR2013 PROTEIN"/>
    <property type="match status" value="1"/>
</dbReference>
<feature type="domain" description="DUF58" evidence="2">
    <location>
        <begin position="198"/>
        <end position="380"/>
    </location>
</feature>
<dbReference type="PANTHER" id="PTHR33608">
    <property type="entry name" value="BLL2464 PROTEIN"/>
    <property type="match status" value="1"/>
</dbReference>
<dbReference type="Proteomes" id="UP001597347">
    <property type="component" value="Unassembled WGS sequence"/>
</dbReference>
<evidence type="ECO:0000313" key="3">
    <source>
        <dbReference type="EMBL" id="MFD1720085.1"/>
    </source>
</evidence>
<dbReference type="InterPro" id="IPR002881">
    <property type="entry name" value="DUF58"/>
</dbReference>
<feature type="transmembrane region" description="Helical" evidence="1">
    <location>
        <begin position="33"/>
        <end position="51"/>
    </location>
</feature>
<dbReference type="Pfam" id="PF01882">
    <property type="entry name" value="DUF58"/>
    <property type="match status" value="1"/>
</dbReference>
<comment type="caution">
    <text evidence="3">The sequence shown here is derived from an EMBL/GenBank/DDBJ whole genome shotgun (WGS) entry which is preliminary data.</text>
</comment>
<protein>
    <submittedName>
        <fullName evidence="3">DUF58 domain-containing protein</fullName>
    </submittedName>
</protein>
<keyword evidence="1" id="KW-1133">Transmembrane helix</keyword>
<dbReference type="RefSeq" id="WP_377931292.1">
    <property type="nucleotide sequence ID" value="NZ_JBHUEA010000001.1"/>
</dbReference>
<evidence type="ECO:0000256" key="1">
    <source>
        <dbReference type="SAM" id="Phobius"/>
    </source>
</evidence>
<feature type="transmembrane region" description="Helical" evidence="1">
    <location>
        <begin position="7"/>
        <end position="27"/>
    </location>
</feature>
<evidence type="ECO:0000259" key="2">
    <source>
        <dbReference type="Pfam" id="PF01882"/>
    </source>
</evidence>
<keyword evidence="1" id="KW-0812">Transmembrane</keyword>
<proteinExistence type="predicted"/>
<name>A0ABW4LBM1_9MICO</name>
<organism evidence="3 4">
    <name type="scientific">Amnibacterium endophyticum</name>
    <dbReference type="NCBI Taxonomy" id="2109337"/>
    <lineage>
        <taxon>Bacteria</taxon>
        <taxon>Bacillati</taxon>
        <taxon>Actinomycetota</taxon>
        <taxon>Actinomycetes</taxon>
        <taxon>Micrococcales</taxon>
        <taxon>Microbacteriaceae</taxon>
        <taxon>Amnibacterium</taxon>
    </lineage>
</organism>
<reference evidence="4" key="1">
    <citation type="journal article" date="2019" name="Int. J. Syst. Evol. Microbiol.">
        <title>The Global Catalogue of Microorganisms (GCM) 10K type strain sequencing project: providing services to taxonomists for standard genome sequencing and annotation.</title>
        <authorList>
            <consortium name="The Broad Institute Genomics Platform"/>
            <consortium name="The Broad Institute Genome Sequencing Center for Infectious Disease"/>
            <person name="Wu L."/>
            <person name="Ma J."/>
        </authorList>
    </citation>
    <scope>NUCLEOTIDE SEQUENCE [LARGE SCALE GENOMIC DNA]</scope>
    <source>
        <strain evidence="4">CGMCC 1.12471</strain>
    </source>
</reference>
<keyword evidence="1" id="KW-0472">Membrane</keyword>
<keyword evidence="4" id="KW-1185">Reference proteome</keyword>
<dbReference type="EMBL" id="JBHUEA010000001">
    <property type="protein sequence ID" value="MFD1720085.1"/>
    <property type="molecule type" value="Genomic_DNA"/>
</dbReference>